<evidence type="ECO:0000313" key="3">
    <source>
        <dbReference type="Proteomes" id="UP001501725"/>
    </source>
</evidence>
<proteinExistence type="predicted"/>
<protein>
    <submittedName>
        <fullName evidence="2">Uncharacterized protein</fullName>
    </submittedName>
</protein>
<dbReference type="Proteomes" id="UP001501725">
    <property type="component" value="Unassembled WGS sequence"/>
</dbReference>
<comment type="caution">
    <text evidence="2">The sequence shown here is derived from an EMBL/GenBank/DDBJ whole genome shotgun (WGS) entry which is preliminary data.</text>
</comment>
<organism evidence="2 3">
    <name type="scientific">Flaviaesturariibacter amylovorans</name>
    <dbReference type="NCBI Taxonomy" id="1084520"/>
    <lineage>
        <taxon>Bacteria</taxon>
        <taxon>Pseudomonadati</taxon>
        <taxon>Bacteroidota</taxon>
        <taxon>Chitinophagia</taxon>
        <taxon>Chitinophagales</taxon>
        <taxon>Chitinophagaceae</taxon>
        <taxon>Flaviaestuariibacter</taxon>
    </lineage>
</organism>
<feature type="coiled-coil region" evidence="1">
    <location>
        <begin position="269"/>
        <end position="300"/>
    </location>
</feature>
<name>A0ABP8GEP7_9BACT</name>
<dbReference type="RefSeq" id="WP_345253795.1">
    <property type="nucleotide sequence ID" value="NZ_BAABGY010000003.1"/>
</dbReference>
<keyword evidence="1" id="KW-0175">Coiled coil</keyword>
<keyword evidence="3" id="KW-1185">Reference proteome</keyword>
<dbReference type="EMBL" id="BAABGY010000003">
    <property type="protein sequence ID" value="GAA4322881.1"/>
    <property type="molecule type" value="Genomic_DNA"/>
</dbReference>
<reference evidence="3" key="1">
    <citation type="journal article" date="2019" name="Int. J. Syst. Evol. Microbiol.">
        <title>The Global Catalogue of Microorganisms (GCM) 10K type strain sequencing project: providing services to taxonomists for standard genome sequencing and annotation.</title>
        <authorList>
            <consortium name="The Broad Institute Genomics Platform"/>
            <consortium name="The Broad Institute Genome Sequencing Center for Infectious Disease"/>
            <person name="Wu L."/>
            <person name="Ma J."/>
        </authorList>
    </citation>
    <scope>NUCLEOTIDE SEQUENCE [LARGE SCALE GENOMIC DNA]</scope>
    <source>
        <strain evidence="3">JCM 17919</strain>
    </source>
</reference>
<sequence length="314" mass="35539">MDDTSLKALGDRLDVAAERFARLQQAHADYARYDEQAMAGLESCNEAAEALEREEREWTRLQKTSLHTVLHTLTGNIDKQRVKERKEYEAARAHYDLIAASLETARSRREEATATIWELKDAASEYRALEAEWEQQLLQRGDERSAALREANAALATAAAKASELRQVYHTGDLAHSDLLSLQRMFANLHQIGRSDALGWDSANREKHSYLQEVGVQLDLVHRSIDKFAAAAIKVGISFRGQLRGEALSSFRDRYFDNVFSDLAFLSKVDSFREKIADLLERLQAKLEELRVRQEPLDAQEAAAAAVKAELLRR</sequence>
<evidence type="ECO:0000313" key="2">
    <source>
        <dbReference type="EMBL" id="GAA4322881.1"/>
    </source>
</evidence>
<evidence type="ECO:0000256" key="1">
    <source>
        <dbReference type="SAM" id="Coils"/>
    </source>
</evidence>
<gene>
    <name evidence="2" type="ORF">GCM10023184_09460</name>
</gene>
<feature type="coiled-coil region" evidence="1">
    <location>
        <begin position="6"/>
        <end position="64"/>
    </location>
</feature>
<accession>A0ABP8GEP7</accession>